<dbReference type="PANTHER" id="PTHR43081">
    <property type="entry name" value="ADENYLATE CYCLASE, TERMINAL-DIFFERENTIATION SPECIFIC-RELATED"/>
    <property type="match status" value="1"/>
</dbReference>
<dbReference type="OrthoDB" id="4565346at2"/>
<dbReference type="Pfam" id="PF00211">
    <property type="entry name" value="Guanylate_cyc"/>
    <property type="match status" value="1"/>
</dbReference>
<dbReference type="Proteomes" id="UP000186002">
    <property type="component" value="Unassembled WGS sequence"/>
</dbReference>
<dbReference type="InterPro" id="IPR050697">
    <property type="entry name" value="Adenylyl/Guanylyl_Cyclase_3/4"/>
</dbReference>
<dbReference type="PANTHER" id="PTHR43081:SF11">
    <property type="entry name" value="BLR2264 PROTEIN"/>
    <property type="match status" value="1"/>
</dbReference>
<dbReference type="CDD" id="cd07302">
    <property type="entry name" value="CHD"/>
    <property type="match status" value="1"/>
</dbReference>
<dbReference type="STRING" id="735517.SAMN05444272_3773"/>
<proteinExistence type="predicted"/>
<evidence type="ECO:0000313" key="2">
    <source>
        <dbReference type="EMBL" id="SHN00285.1"/>
    </source>
</evidence>
<dbReference type="InterPro" id="IPR029787">
    <property type="entry name" value="Nucleotide_cyclase"/>
</dbReference>
<dbReference type="GO" id="GO:0035556">
    <property type="term" value="P:intracellular signal transduction"/>
    <property type="evidence" value="ECO:0007669"/>
    <property type="project" value="InterPro"/>
</dbReference>
<sequence>MIDMADIDAVESWLVDQALHSARVPDMFGDMCIRLRETGVPVDRALLAWTTLHPLFDAETAFWKTGEAVQHARFEHDQEDEEDDGWLSSPMRSVQVNRLPRLRRHLEGANAELDFPLCAELSAEGYTDYFVLMTNFQLPALKEMHGNTGIMISWATRQSGGFRDDQIQAIEYIQPRLALAAKANLESEIARTVAETYLGRSAGTRVLNGQIRHGDGEKINAVIFYSDMRNSTRIAEALGPDPYLRWLNGYFAATAGAVIAEGGEVLDFIGDAVLAVFPIDETGLEGAVRHAVAAADQSLENVARINAGAPVNGSQPRLEIGIALSVGEVMFGNIGVPERMTFSVIGQTVHAAARIETLTKAVQKHVLMTADVAQYVPGRAEPAGEFELSGFSAPEPLFALSQRITNLK</sequence>
<dbReference type="EMBL" id="FRBW01000004">
    <property type="protein sequence ID" value="SHN00285.1"/>
    <property type="molecule type" value="Genomic_DNA"/>
</dbReference>
<gene>
    <name evidence="2" type="ORF">SAMN05444272_3773</name>
</gene>
<dbReference type="GO" id="GO:0006171">
    <property type="term" value="P:cAMP biosynthetic process"/>
    <property type="evidence" value="ECO:0007669"/>
    <property type="project" value="TreeGrafter"/>
</dbReference>
<name>A0A1M7N9J9_9HYPH</name>
<keyword evidence="3" id="KW-1185">Reference proteome</keyword>
<accession>A0A1M7N9J9</accession>
<dbReference type="PROSITE" id="PS50125">
    <property type="entry name" value="GUANYLATE_CYCLASE_2"/>
    <property type="match status" value="1"/>
</dbReference>
<dbReference type="RefSeq" id="WP_073014837.1">
    <property type="nucleotide sequence ID" value="NZ_FRBW01000004.1"/>
</dbReference>
<organism evidence="2 3">
    <name type="scientific">Roseibium suaedae</name>
    <dbReference type="NCBI Taxonomy" id="735517"/>
    <lineage>
        <taxon>Bacteria</taxon>
        <taxon>Pseudomonadati</taxon>
        <taxon>Pseudomonadota</taxon>
        <taxon>Alphaproteobacteria</taxon>
        <taxon>Hyphomicrobiales</taxon>
        <taxon>Stappiaceae</taxon>
        <taxon>Roseibium</taxon>
    </lineage>
</organism>
<evidence type="ECO:0000259" key="1">
    <source>
        <dbReference type="PROSITE" id="PS50125"/>
    </source>
</evidence>
<dbReference type="SUPFAM" id="SSF55073">
    <property type="entry name" value="Nucleotide cyclase"/>
    <property type="match status" value="1"/>
</dbReference>
<dbReference type="InterPro" id="IPR001054">
    <property type="entry name" value="A/G_cyclase"/>
</dbReference>
<dbReference type="SMART" id="SM00044">
    <property type="entry name" value="CYCc"/>
    <property type="match status" value="1"/>
</dbReference>
<dbReference type="GO" id="GO:0004016">
    <property type="term" value="F:adenylate cyclase activity"/>
    <property type="evidence" value="ECO:0007669"/>
    <property type="project" value="UniProtKB-ARBA"/>
</dbReference>
<reference evidence="2 3" key="1">
    <citation type="submission" date="2016-11" db="EMBL/GenBank/DDBJ databases">
        <authorList>
            <person name="Jaros S."/>
            <person name="Januszkiewicz K."/>
            <person name="Wedrychowicz H."/>
        </authorList>
    </citation>
    <scope>NUCLEOTIDE SEQUENCE [LARGE SCALE GENOMIC DNA]</scope>
    <source>
        <strain evidence="2 3">DSM 22153</strain>
    </source>
</reference>
<dbReference type="AlphaFoldDB" id="A0A1M7N9J9"/>
<protein>
    <submittedName>
        <fullName evidence="2">Adenylate cyclase</fullName>
    </submittedName>
</protein>
<dbReference type="Gene3D" id="3.30.70.1230">
    <property type="entry name" value="Nucleotide cyclase"/>
    <property type="match status" value="1"/>
</dbReference>
<evidence type="ECO:0000313" key="3">
    <source>
        <dbReference type="Proteomes" id="UP000186002"/>
    </source>
</evidence>
<feature type="domain" description="Guanylate cyclase" evidence="1">
    <location>
        <begin position="222"/>
        <end position="356"/>
    </location>
</feature>